<dbReference type="EMBL" id="MU853233">
    <property type="protein sequence ID" value="KAK4121470.1"/>
    <property type="molecule type" value="Genomic_DNA"/>
</dbReference>
<dbReference type="AlphaFoldDB" id="A0AAN6TVE7"/>
<dbReference type="RefSeq" id="XP_062645241.1">
    <property type="nucleotide sequence ID" value="XM_062785758.1"/>
</dbReference>
<dbReference type="Pfam" id="PF20209">
    <property type="entry name" value="DUF6570"/>
    <property type="match status" value="1"/>
</dbReference>
<feature type="compositionally biased region" description="Polar residues" evidence="1">
    <location>
        <begin position="475"/>
        <end position="484"/>
    </location>
</feature>
<evidence type="ECO:0000313" key="4">
    <source>
        <dbReference type="Proteomes" id="UP001302602"/>
    </source>
</evidence>
<feature type="region of interest" description="Disordered" evidence="1">
    <location>
        <begin position="24"/>
        <end position="172"/>
    </location>
</feature>
<proteinExistence type="predicted"/>
<name>A0AAN6TVE7_9PEZI</name>
<feature type="region of interest" description="Disordered" evidence="1">
    <location>
        <begin position="475"/>
        <end position="494"/>
    </location>
</feature>
<dbReference type="InterPro" id="IPR046700">
    <property type="entry name" value="DUF6570"/>
</dbReference>
<organism evidence="3 4">
    <name type="scientific">Parathielavia appendiculata</name>
    <dbReference type="NCBI Taxonomy" id="2587402"/>
    <lineage>
        <taxon>Eukaryota</taxon>
        <taxon>Fungi</taxon>
        <taxon>Dikarya</taxon>
        <taxon>Ascomycota</taxon>
        <taxon>Pezizomycotina</taxon>
        <taxon>Sordariomycetes</taxon>
        <taxon>Sordariomycetidae</taxon>
        <taxon>Sordariales</taxon>
        <taxon>Chaetomiaceae</taxon>
        <taxon>Parathielavia</taxon>
    </lineage>
</organism>
<reference evidence="3" key="2">
    <citation type="submission" date="2023-05" db="EMBL/GenBank/DDBJ databases">
        <authorList>
            <consortium name="Lawrence Berkeley National Laboratory"/>
            <person name="Steindorff A."/>
            <person name="Hensen N."/>
            <person name="Bonometti L."/>
            <person name="Westerberg I."/>
            <person name="Brannstrom I.O."/>
            <person name="Guillou S."/>
            <person name="Cros-Aarteil S."/>
            <person name="Calhoun S."/>
            <person name="Haridas S."/>
            <person name="Kuo A."/>
            <person name="Mondo S."/>
            <person name="Pangilinan J."/>
            <person name="Riley R."/>
            <person name="Labutti K."/>
            <person name="Andreopoulos B."/>
            <person name="Lipzen A."/>
            <person name="Chen C."/>
            <person name="Yanf M."/>
            <person name="Daum C."/>
            <person name="Ng V."/>
            <person name="Clum A."/>
            <person name="Ohm R."/>
            <person name="Martin F."/>
            <person name="Silar P."/>
            <person name="Natvig D."/>
            <person name="Lalanne C."/>
            <person name="Gautier V."/>
            <person name="Ament-Velasquez S.L."/>
            <person name="Kruys A."/>
            <person name="Hutchinson M.I."/>
            <person name="Powell A.J."/>
            <person name="Barry K."/>
            <person name="Miller A.N."/>
            <person name="Grigoriev I.V."/>
            <person name="Debuchy R."/>
            <person name="Gladieux P."/>
            <person name="Thoren M.H."/>
            <person name="Johannesson H."/>
        </authorList>
    </citation>
    <scope>NUCLEOTIDE SEQUENCE</scope>
    <source>
        <strain evidence="3">CBS 731.68</strain>
    </source>
</reference>
<feature type="compositionally biased region" description="Basic and acidic residues" evidence="1">
    <location>
        <begin position="144"/>
        <end position="159"/>
    </location>
</feature>
<sequence length="494" mass="55546">MYHEGGRVDTDTPEMAAARGQISAIQRQHRVQRRHGEEPSQTPTMSPLLRQQQPEASDDSFVSSARDEECAVGDDDDDSQAPSSSQLPRLGRVPRRRSSPSRSSSQSRGRPRGRPRLSRPGLSRASTIGRPPHARNPVGQPSRPSRDCETPLRDFDEPGPHFSGDDQESPLSPEDVAIKREFDEALGAEEMKRCPRCKERWFDIKLMADGVCKRCHDKDDKKKQDEPLYFSAANHLDFGSVPAELPQLEPLEEMFIARVHVSVNIFTVRGQQYKYRGHVVHFLRDVGKAYSELPLLPSDLDIVILRPRGSEGVEQMSCQFRRRFRVRRAAVEAWLKFLAANHPGYRDFVWNYENLSQLPEDGDVFDQLSIHEVEDLDGLPADLGPVEEEGDDAEAADEAAVPNLLIHDSELNQIHGRINDGPSDTSEQVPLQAVDPRAAHQLQMPSFRRTPLDESTRSTPCSRWPVPLYFPVAQRTSSSLDSAASRTRITSSTR</sequence>
<feature type="domain" description="DUF6570" evidence="2">
    <location>
        <begin position="225"/>
        <end position="355"/>
    </location>
</feature>
<accession>A0AAN6TVE7</accession>
<keyword evidence="4" id="KW-1185">Reference proteome</keyword>
<gene>
    <name evidence="3" type="ORF">N657DRAFT_107313</name>
</gene>
<feature type="compositionally biased region" description="Low complexity" evidence="1">
    <location>
        <begin position="485"/>
        <end position="494"/>
    </location>
</feature>
<dbReference type="Proteomes" id="UP001302602">
    <property type="component" value="Unassembled WGS sequence"/>
</dbReference>
<evidence type="ECO:0000256" key="1">
    <source>
        <dbReference type="SAM" id="MobiDB-lite"/>
    </source>
</evidence>
<dbReference type="GeneID" id="87822524"/>
<feature type="region of interest" description="Disordered" evidence="1">
    <location>
        <begin position="441"/>
        <end position="464"/>
    </location>
</feature>
<evidence type="ECO:0000313" key="3">
    <source>
        <dbReference type="EMBL" id="KAK4121470.1"/>
    </source>
</evidence>
<feature type="compositionally biased region" description="Polar residues" evidence="1">
    <location>
        <begin position="39"/>
        <end position="63"/>
    </location>
</feature>
<comment type="caution">
    <text evidence="3">The sequence shown here is derived from an EMBL/GenBank/DDBJ whole genome shotgun (WGS) entry which is preliminary data.</text>
</comment>
<evidence type="ECO:0000259" key="2">
    <source>
        <dbReference type="Pfam" id="PF20209"/>
    </source>
</evidence>
<feature type="compositionally biased region" description="Acidic residues" evidence="1">
    <location>
        <begin position="70"/>
        <end position="79"/>
    </location>
</feature>
<protein>
    <recommendedName>
        <fullName evidence="2">DUF6570 domain-containing protein</fullName>
    </recommendedName>
</protein>
<reference evidence="3" key="1">
    <citation type="journal article" date="2023" name="Mol. Phylogenet. Evol.">
        <title>Genome-scale phylogeny and comparative genomics of the fungal order Sordariales.</title>
        <authorList>
            <person name="Hensen N."/>
            <person name="Bonometti L."/>
            <person name="Westerberg I."/>
            <person name="Brannstrom I.O."/>
            <person name="Guillou S."/>
            <person name="Cros-Aarteil S."/>
            <person name="Calhoun S."/>
            <person name="Haridas S."/>
            <person name="Kuo A."/>
            <person name="Mondo S."/>
            <person name="Pangilinan J."/>
            <person name="Riley R."/>
            <person name="LaButti K."/>
            <person name="Andreopoulos B."/>
            <person name="Lipzen A."/>
            <person name="Chen C."/>
            <person name="Yan M."/>
            <person name="Daum C."/>
            <person name="Ng V."/>
            <person name="Clum A."/>
            <person name="Steindorff A."/>
            <person name="Ohm R.A."/>
            <person name="Martin F."/>
            <person name="Silar P."/>
            <person name="Natvig D.O."/>
            <person name="Lalanne C."/>
            <person name="Gautier V."/>
            <person name="Ament-Velasquez S.L."/>
            <person name="Kruys A."/>
            <person name="Hutchinson M.I."/>
            <person name="Powell A.J."/>
            <person name="Barry K."/>
            <person name="Miller A.N."/>
            <person name="Grigoriev I.V."/>
            <person name="Debuchy R."/>
            <person name="Gladieux P."/>
            <person name="Hiltunen Thoren M."/>
            <person name="Johannesson H."/>
        </authorList>
    </citation>
    <scope>NUCLEOTIDE SEQUENCE</scope>
    <source>
        <strain evidence="3">CBS 731.68</strain>
    </source>
</reference>